<feature type="signal peptide" evidence="1">
    <location>
        <begin position="1"/>
        <end position="18"/>
    </location>
</feature>
<dbReference type="EMBL" id="JABVXQ010000014">
    <property type="protein sequence ID" value="KAF6078424.1"/>
    <property type="molecule type" value="Genomic_DNA"/>
</dbReference>
<reference evidence="2 3" key="1">
    <citation type="journal article" date="2020" name="Nature">
        <title>Six reference-quality genomes reveal evolution of bat adaptations.</title>
        <authorList>
            <person name="Jebb D."/>
            <person name="Huang Z."/>
            <person name="Pippel M."/>
            <person name="Hughes G.M."/>
            <person name="Lavrichenko K."/>
            <person name="Devanna P."/>
            <person name="Winkler S."/>
            <person name="Jermiin L.S."/>
            <person name="Skirmuntt E.C."/>
            <person name="Katzourakis A."/>
            <person name="Burkitt-Gray L."/>
            <person name="Ray D.A."/>
            <person name="Sullivan K.A.M."/>
            <person name="Roscito J.G."/>
            <person name="Kirilenko B.M."/>
            <person name="Davalos L.M."/>
            <person name="Corthals A.P."/>
            <person name="Power M.L."/>
            <person name="Jones G."/>
            <person name="Ransome R.D."/>
            <person name="Dechmann D.K.N."/>
            <person name="Locatelli A.G."/>
            <person name="Puechmaille S.J."/>
            <person name="Fedrigo O."/>
            <person name="Jarvis E.D."/>
            <person name="Hiller M."/>
            <person name="Vernes S.C."/>
            <person name="Myers E.W."/>
            <person name="Teeling E.C."/>
        </authorList>
    </citation>
    <scope>NUCLEOTIDE SEQUENCE [LARGE SCALE GENOMIC DNA]</scope>
    <source>
        <strain evidence="2">Bat1K_MPI-CBG_1</strain>
    </source>
</reference>
<sequence length="167" mass="18212">MALTPWVALCAFCRTLLSQLLALQSGFLASMLSFFLPPPPMVPWHPTGTKHRYMASCTLTVSTYEDDSMVGPTNHFCRFLPISPLGMILPSWPVCLSLSLQLNKPLGPGIGGLCSQYLCIVSVVSVQPLLPCLSWELLPLRPIPPCASLCMDFLGKILQDRASPGRP</sequence>
<gene>
    <name evidence="2" type="ORF">HJG60_009252</name>
</gene>
<dbReference type="Proteomes" id="UP000664940">
    <property type="component" value="Unassembled WGS sequence"/>
</dbReference>
<dbReference type="AlphaFoldDB" id="A0A834DFX0"/>
<protein>
    <recommendedName>
        <fullName evidence="4">Secreted protein</fullName>
    </recommendedName>
</protein>
<evidence type="ECO:0000313" key="2">
    <source>
        <dbReference type="EMBL" id="KAF6078424.1"/>
    </source>
</evidence>
<proteinExistence type="predicted"/>
<evidence type="ECO:0000313" key="3">
    <source>
        <dbReference type="Proteomes" id="UP000664940"/>
    </source>
</evidence>
<organism evidence="2 3">
    <name type="scientific">Phyllostomus discolor</name>
    <name type="common">pale spear-nosed bat</name>
    <dbReference type="NCBI Taxonomy" id="89673"/>
    <lineage>
        <taxon>Eukaryota</taxon>
        <taxon>Metazoa</taxon>
        <taxon>Chordata</taxon>
        <taxon>Craniata</taxon>
        <taxon>Vertebrata</taxon>
        <taxon>Euteleostomi</taxon>
        <taxon>Mammalia</taxon>
        <taxon>Eutheria</taxon>
        <taxon>Laurasiatheria</taxon>
        <taxon>Chiroptera</taxon>
        <taxon>Yangochiroptera</taxon>
        <taxon>Phyllostomidae</taxon>
        <taxon>Phyllostominae</taxon>
        <taxon>Phyllostomus</taxon>
    </lineage>
</organism>
<evidence type="ECO:0008006" key="4">
    <source>
        <dbReference type="Google" id="ProtNLM"/>
    </source>
</evidence>
<evidence type="ECO:0000256" key="1">
    <source>
        <dbReference type="SAM" id="SignalP"/>
    </source>
</evidence>
<name>A0A834DFX0_9CHIR</name>
<comment type="caution">
    <text evidence="2">The sequence shown here is derived from an EMBL/GenBank/DDBJ whole genome shotgun (WGS) entry which is preliminary data.</text>
</comment>
<accession>A0A834DFX0</accession>
<feature type="chain" id="PRO_5033020257" description="Secreted protein" evidence="1">
    <location>
        <begin position="19"/>
        <end position="167"/>
    </location>
</feature>
<keyword evidence="1" id="KW-0732">Signal</keyword>